<reference evidence="1" key="1">
    <citation type="submission" date="2019-11" db="EMBL/GenBank/DDBJ databases">
        <title>Nori genome reveals adaptations in red seaweeds to the harsh intertidal environment.</title>
        <authorList>
            <person name="Wang D."/>
            <person name="Mao Y."/>
        </authorList>
    </citation>
    <scope>NUCLEOTIDE SEQUENCE</scope>
    <source>
        <tissue evidence="1">Gametophyte</tissue>
    </source>
</reference>
<keyword evidence="2" id="KW-1185">Reference proteome</keyword>
<gene>
    <name evidence="1" type="ORF">I4F81_000058</name>
</gene>
<protein>
    <submittedName>
        <fullName evidence="1">Uncharacterized protein</fullName>
    </submittedName>
</protein>
<accession>A0ACC3BI68</accession>
<sequence>MATAADGRRRRSSHRRRRRYRRRNRRLSPPRRRRTPLPQPPRRCKPPPGPRRPHWRWRAWRQGHWQQRRPTGSQPQSPPLTGRSHCRGRGRVNAHGAAATPYYIFWCVRERRCRPAGRAEAPTSCRWRTPALTPRPRRTLRRRPLGSGGGGNRPPLRTRG</sequence>
<evidence type="ECO:0000313" key="2">
    <source>
        <dbReference type="Proteomes" id="UP000798662"/>
    </source>
</evidence>
<name>A0ACC3BI68_PYRYE</name>
<dbReference type="Proteomes" id="UP000798662">
    <property type="component" value="Chromosome 1"/>
</dbReference>
<proteinExistence type="predicted"/>
<organism evidence="1 2">
    <name type="scientific">Pyropia yezoensis</name>
    <name type="common">Susabi-nori</name>
    <name type="synonym">Porphyra yezoensis</name>
    <dbReference type="NCBI Taxonomy" id="2788"/>
    <lineage>
        <taxon>Eukaryota</taxon>
        <taxon>Rhodophyta</taxon>
        <taxon>Bangiophyceae</taxon>
        <taxon>Bangiales</taxon>
        <taxon>Bangiaceae</taxon>
        <taxon>Pyropia</taxon>
    </lineage>
</organism>
<evidence type="ECO:0000313" key="1">
    <source>
        <dbReference type="EMBL" id="KAK1857441.1"/>
    </source>
</evidence>
<dbReference type="EMBL" id="CM020618">
    <property type="protein sequence ID" value="KAK1857441.1"/>
    <property type="molecule type" value="Genomic_DNA"/>
</dbReference>
<comment type="caution">
    <text evidence="1">The sequence shown here is derived from an EMBL/GenBank/DDBJ whole genome shotgun (WGS) entry which is preliminary data.</text>
</comment>